<reference evidence="5 6" key="1">
    <citation type="submission" date="2023-06" db="EMBL/GenBank/DDBJ databases">
        <authorList>
            <person name="Ham H."/>
            <person name="Park D.S."/>
        </authorList>
    </citation>
    <scope>NUCLEOTIDE SEQUENCE [LARGE SCALE GENOMIC DNA]</scope>
    <source>
        <strain evidence="5 6">KACC 17005</strain>
    </source>
</reference>
<feature type="domain" description="HTH araC/xylS-type" evidence="4">
    <location>
        <begin position="41"/>
        <end position="140"/>
    </location>
</feature>
<keyword evidence="1" id="KW-0805">Transcription regulation</keyword>
<dbReference type="SMART" id="SM00342">
    <property type="entry name" value="HTH_ARAC"/>
    <property type="match status" value="1"/>
</dbReference>
<name>A0ABY9ALW5_PARCI</name>
<dbReference type="SUPFAM" id="SSF46689">
    <property type="entry name" value="Homeodomain-like"/>
    <property type="match status" value="1"/>
</dbReference>
<dbReference type="EMBL" id="CP127363">
    <property type="protein sequence ID" value="WIY47931.1"/>
    <property type="molecule type" value="Genomic_DNA"/>
</dbReference>
<organism evidence="5 6">
    <name type="scientific">Paracidovorax citrulli</name>
    <name type="common">Acidovorax citrulli</name>
    <dbReference type="NCBI Taxonomy" id="80869"/>
    <lineage>
        <taxon>Bacteria</taxon>
        <taxon>Pseudomonadati</taxon>
        <taxon>Pseudomonadota</taxon>
        <taxon>Betaproteobacteria</taxon>
        <taxon>Burkholderiales</taxon>
        <taxon>Comamonadaceae</taxon>
        <taxon>Paracidovorax</taxon>
    </lineage>
</organism>
<sequence>MFEGALHGQLDSASLRRLSSAMLEAAGGRAAPRPRSDPRVELVLQCVRDAGIHGESVALGELAAVACLSPGRLTHLFHEQTGLSIRRYLLWTKIRRTVQMMASDMPLTDIALAGGFTDGAHMSRTFQRCFGLTPPFLADASRVDVFVDDGAQTAWHPARAPASAVRRGT</sequence>
<evidence type="ECO:0000256" key="1">
    <source>
        <dbReference type="ARBA" id="ARBA00023015"/>
    </source>
</evidence>
<dbReference type="InterPro" id="IPR018060">
    <property type="entry name" value="HTH_AraC"/>
</dbReference>
<dbReference type="PANTHER" id="PTHR46796">
    <property type="entry name" value="HTH-TYPE TRANSCRIPTIONAL ACTIVATOR RHAS-RELATED"/>
    <property type="match status" value="1"/>
</dbReference>
<dbReference type="GeneID" id="79790795"/>
<evidence type="ECO:0000256" key="2">
    <source>
        <dbReference type="ARBA" id="ARBA00023125"/>
    </source>
</evidence>
<dbReference type="Proteomes" id="UP001242732">
    <property type="component" value="Chromosome"/>
</dbReference>
<dbReference type="InterPro" id="IPR050204">
    <property type="entry name" value="AraC_XylS_family_regulators"/>
</dbReference>
<evidence type="ECO:0000313" key="6">
    <source>
        <dbReference type="Proteomes" id="UP001242732"/>
    </source>
</evidence>
<dbReference type="RefSeq" id="WP_228193887.1">
    <property type="nucleotide sequence ID" value="NZ_CP029373.1"/>
</dbReference>
<dbReference type="PROSITE" id="PS01124">
    <property type="entry name" value="HTH_ARAC_FAMILY_2"/>
    <property type="match status" value="1"/>
</dbReference>
<gene>
    <name evidence="5" type="ORF">QRO08_19180</name>
</gene>
<evidence type="ECO:0000313" key="5">
    <source>
        <dbReference type="EMBL" id="WIY47931.1"/>
    </source>
</evidence>
<keyword evidence="6" id="KW-1185">Reference proteome</keyword>
<evidence type="ECO:0000256" key="3">
    <source>
        <dbReference type="ARBA" id="ARBA00023163"/>
    </source>
</evidence>
<dbReference type="Gene3D" id="1.10.10.60">
    <property type="entry name" value="Homeodomain-like"/>
    <property type="match status" value="2"/>
</dbReference>
<proteinExistence type="predicted"/>
<dbReference type="Pfam" id="PF12833">
    <property type="entry name" value="HTH_18"/>
    <property type="match status" value="1"/>
</dbReference>
<keyword evidence="2" id="KW-0238">DNA-binding</keyword>
<dbReference type="InterPro" id="IPR009057">
    <property type="entry name" value="Homeodomain-like_sf"/>
</dbReference>
<evidence type="ECO:0000259" key="4">
    <source>
        <dbReference type="PROSITE" id="PS01124"/>
    </source>
</evidence>
<keyword evidence="3" id="KW-0804">Transcription</keyword>
<accession>A0ABY9ALW5</accession>
<protein>
    <submittedName>
        <fullName evidence="5">AraC family transcriptional regulator</fullName>
    </submittedName>
</protein>